<organism evidence="1 2">
    <name type="scientific">Clostridium beijerinckii</name>
    <name type="common">Clostridium MP</name>
    <dbReference type="NCBI Taxonomy" id="1520"/>
    <lineage>
        <taxon>Bacteria</taxon>
        <taxon>Bacillati</taxon>
        <taxon>Bacillota</taxon>
        <taxon>Clostridia</taxon>
        <taxon>Eubacteriales</taxon>
        <taxon>Clostridiaceae</taxon>
        <taxon>Clostridium</taxon>
    </lineage>
</organism>
<evidence type="ECO:0000313" key="1">
    <source>
        <dbReference type="EMBL" id="OOP74666.1"/>
    </source>
</evidence>
<dbReference type="AlphaFoldDB" id="A0A1S9NAT9"/>
<dbReference type="EMBL" id="MWMH01000001">
    <property type="protein sequence ID" value="OOP74666.1"/>
    <property type="molecule type" value="Genomic_DNA"/>
</dbReference>
<reference evidence="1 2" key="1">
    <citation type="submission" date="2017-02" db="EMBL/GenBank/DDBJ databases">
        <title>Genome sequence of Clostridium beijerinckii Br21.</title>
        <authorList>
            <person name="Fonseca B.C."/>
            <person name="Guazzaroni M.E."/>
            <person name="Riano-Pachon D.M."/>
            <person name="Reginatto V."/>
        </authorList>
    </citation>
    <scope>NUCLEOTIDE SEQUENCE [LARGE SCALE GENOMIC DNA]</scope>
    <source>
        <strain evidence="1 2">Br21</strain>
    </source>
</reference>
<comment type="caution">
    <text evidence="1">The sequence shown here is derived from an EMBL/GenBank/DDBJ whole genome shotgun (WGS) entry which is preliminary data.</text>
</comment>
<name>A0A1S9NAT9_CLOBE</name>
<protein>
    <submittedName>
        <fullName evidence="1">Uncharacterized protein</fullName>
    </submittedName>
</protein>
<sequence>MMLQLIDDVNQALDAECYYTALSLVLTFPDICGKAEYPREKKTSKRYKDWYDEHIGKYEQCPCEYCKKEPMPYLSGEVVYSLRNTFLHQGTPNIEPFKIKNKNNKIDRFVLVIESKKPFDIYSDSASIYNGSVRTYRVNVRRLCLIICNSVRAYYEANQDKFNFFNYSIIDKDTEIEKIDLLN</sequence>
<proteinExistence type="predicted"/>
<accession>A0A1S9NAT9</accession>
<dbReference type="RefSeq" id="WP_078114215.1">
    <property type="nucleotide sequence ID" value="NZ_MWMH01000001.1"/>
</dbReference>
<evidence type="ECO:0000313" key="2">
    <source>
        <dbReference type="Proteomes" id="UP000190959"/>
    </source>
</evidence>
<gene>
    <name evidence="1" type="ORF">CBEIBR21_00425</name>
</gene>
<dbReference type="Proteomes" id="UP000190959">
    <property type="component" value="Unassembled WGS sequence"/>
</dbReference>